<reference evidence="11" key="1">
    <citation type="submission" date="2019-10" db="EMBL/GenBank/DDBJ databases">
        <title>Corvus moneduloides (New Caledonian crow) genome, bCorMon1, primary haplotype.</title>
        <authorList>
            <person name="Rutz C."/>
            <person name="Fungtammasan C."/>
            <person name="Mountcastle J."/>
            <person name="Formenti G."/>
            <person name="Chow W."/>
            <person name="Howe K."/>
            <person name="Steele M.P."/>
            <person name="Fernandes J."/>
            <person name="Gilbert M.T.P."/>
            <person name="Fedrigo O."/>
            <person name="Jarvis E.D."/>
            <person name="Gemmell N."/>
        </authorList>
    </citation>
    <scope>NUCLEOTIDE SEQUENCE [LARGE SCALE GENOMIC DNA]</scope>
</reference>
<dbReference type="PANTHER" id="PTHR16839:SF1">
    <property type="entry name" value="GALANIN PEPTIDES"/>
    <property type="match status" value="1"/>
</dbReference>
<dbReference type="Proteomes" id="UP000694553">
    <property type="component" value="Unassembled WGS sequence"/>
</dbReference>
<sequence length="293" mass="31278">SPALQLRAPCVALPSASNWIAVISALPKAAGGEGKWPGGGGRRWAALGSGGTAAPLPIKRGGSAARPRPCSESSPWDQPGPAPATPREHCEGLTAPAQGTPSRPCSQRECGCRALAAEPWQPPWGVGSPPLPTQPPVPRATQSIYPAAVSFQMQRCTTFLFLSLILCATLSETLGLVFSAKDKRGWTLNSAGYLLGPRRIDQLLLIKEMPIARGREEAPGAYAVDNHRSFNDKHGFTGKREIPPDEDIKAGNLGRPVADENIVRTVIEFLTYLHLKEMGALDKLPTPEEMNQS</sequence>
<evidence type="ECO:0000256" key="3">
    <source>
        <dbReference type="ARBA" id="ARBA00019079"/>
    </source>
</evidence>
<evidence type="ECO:0000256" key="4">
    <source>
        <dbReference type="ARBA" id="ARBA00022525"/>
    </source>
</evidence>
<protein>
    <recommendedName>
        <fullName evidence="3">Galanin peptides</fullName>
    </recommendedName>
</protein>
<feature type="compositionally biased region" description="Gly residues" evidence="9">
    <location>
        <begin position="31"/>
        <end position="42"/>
    </location>
</feature>
<keyword evidence="11" id="KW-1185">Reference proteome</keyword>
<comment type="subcellular location">
    <subcellularLocation>
        <location evidence="1">Secreted</location>
    </subcellularLocation>
</comment>
<feature type="region of interest" description="Disordered" evidence="9">
    <location>
        <begin position="233"/>
        <end position="253"/>
    </location>
</feature>
<keyword evidence="4" id="KW-0964">Secreted</keyword>
<dbReference type="InterPro" id="IPR008175">
    <property type="entry name" value="Galanin_pre"/>
</dbReference>
<reference evidence="10" key="3">
    <citation type="submission" date="2025-09" db="UniProtKB">
        <authorList>
            <consortium name="Ensembl"/>
        </authorList>
    </citation>
    <scope>IDENTIFICATION</scope>
</reference>
<evidence type="ECO:0000256" key="9">
    <source>
        <dbReference type="SAM" id="MobiDB-lite"/>
    </source>
</evidence>
<dbReference type="InterPro" id="IPR013068">
    <property type="entry name" value="GMAP"/>
</dbReference>
<dbReference type="SMART" id="SM00071">
    <property type="entry name" value="Galanin"/>
    <property type="match status" value="1"/>
</dbReference>
<feature type="compositionally biased region" description="Basic and acidic residues" evidence="9">
    <location>
        <begin position="233"/>
        <end position="249"/>
    </location>
</feature>
<dbReference type="Ensembl" id="ENSCMUT00000011638.2">
    <property type="protein sequence ID" value="ENSCMUP00000010802.1"/>
    <property type="gene ID" value="ENSCMUG00000006863.2"/>
</dbReference>
<dbReference type="GO" id="GO:0031763">
    <property type="term" value="F:galanin receptor binding"/>
    <property type="evidence" value="ECO:0007669"/>
    <property type="project" value="TreeGrafter"/>
</dbReference>
<dbReference type="Pfam" id="PF06540">
    <property type="entry name" value="GMAP"/>
    <property type="match status" value="1"/>
</dbReference>
<dbReference type="GO" id="GO:0005615">
    <property type="term" value="C:extracellular space"/>
    <property type="evidence" value="ECO:0007669"/>
    <property type="project" value="TreeGrafter"/>
</dbReference>
<evidence type="ECO:0000256" key="2">
    <source>
        <dbReference type="ARBA" id="ARBA00006871"/>
    </source>
</evidence>
<dbReference type="InterPro" id="IPR008174">
    <property type="entry name" value="Galanin"/>
</dbReference>
<dbReference type="Pfam" id="PF01296">
    <property type="entry name" value="Galanin"/>
    <property type="match status" value="2"/>
</dbReference>
<keyword evidence="7" id="KW-0732">Signal</keyword>
<dbReference type="PANTHER" id="PTHR16839">
    <property type="entry name" value="GALANIN"/>
    <property type="match status" value="1"/>
</dbReference>
<keyword evidence="6" id="KW-0372">Hormone</keyword>
<accession>A0A8C3DZ88</accession>
<reference evidence="10" key="2">
    <citation type="submission" date="2025-08" db="UniProtKB">
        <authorList>
            <consortium name="Ensembl"/>
        </authorList>
    </citation>
    <scope>IDENTIFICATION</scope>
</reference>
<comment type="similarity">
    <text evidence="2">Belongs to the galanin family.</text>
</comment>
<evidence type="ECO:0000256" key="8">
    <source>
        <dbReference type="ARBA" id="ARBA00023320"/>
    </source>
</evidence>
<evidence type="ECO:0000313" key="10">
    <source>
        <dbReference type="Ensembl" id="ENSCMUP00000010802.1"/>
    </source>
</evidence>
<organism evidence="10 11">
    <name type="scientific">Corvus moneduloides</name>
    <name type="common">New Caledonian crow</name>
    <dbReference type="NCBI Taxonomy" id="1196302"/>
    <lineage>
        <taxon>Eukaryota</taxon>
        <taxon>Metazoa</taxon>
        <taxon>Chordata</taxon>
        <taxon>Craniata</taxon>
        <taxon>Vertebrata</taxon>
        <taxon>Euteleostomi</taxon>
        <taxon>Archelosauria</taxon>
        <taxon>Archosauria</taxon>
        <taxon>Dinosauria</taxon>
        <taxon>Saurischia</taxon>
        <taxon>Theropoda</taxon>
        <taxon>Coelurosauria</taxon>
        <taxon>Aves</taxon>
        <taxon>Neognathae</taxon>
        <taxon>Neoaves</taxon>
        <taxon>Telluraves</taxon>
        <taxon>Australaves</taxon>
        <taxon>Passeriformes</taxon>
        <taxon>Corvoidea</taxon>
        <taxon>Corvidae</taxon>
        <taxon>Corvus</taxon>
    </lineage>
</organism>
<dbReference type="GO" id="GO:0007218">
    <property type="term" value="P:neuropeptide signaling pathway"/>
    <property type="evidence" value="ECO:0007669"/>
    <property type="project" value="UniProtKB-KW"/>
</dbReference>
<evidence type="ECO:0000256" key="1">
    <source>
        <dbReference type="ARBA" id="ARBA00004613"/>
    </source>
</evidence>
<keyword evidence="5" id="KW-0165">Cleavage on pair of basic residues</keyword>
<keyword evidence="8" id="KW-0527">Neuropeptide</keyword>
<feature type="region of interest" description="Disordered" evidence="9">
    <location>
        <begin position="30"/>
        <end position="104"/>
    </location>
</feature>
<name>A0A8C3DZ88_CORMO</name>
<dbReference type="GO" id="GO:0030141">
    <property type="term" value="C:secretory granule"/>
    <property type="evidence" value="ECO:0007669"/>
    <property type="project" value="TreeGrafter"/>
</dbReference>
<evidence type="ECO:0000256" key="7">
    <source>
        <dbReference type="ARBA" id="ARBA00022729"/>
    </source>
</evidence>
<dbReference type="PROSITE" id="PS00861">
    <property type="entry name" value="GALANIN"/>
    <property type="match status" value="1"/>
</dbReference>
<proteinExistence type="inferred from homology"/>
<evidence type="ECO:0000313" key="11">
    <source>
        <dbReference type="Proteomes" id="UP000694553"/>
    </source>
</evidence>
<dbReference type="GO" id="GO:0005184">
    <property type="term" value="F:neuropeptide hormone activity"/>
    <property type="evidence" value="ECO:0007669"/>
    <property type="project" value="TreeGrafter"/>
</dbReference>
<evidence type="ECO:0000256" key="5">
    <source>
        <dbReference type="ARBA" id="ARBA00022685"/>
    </source>
</evidence>
<evidence type="ECO:0000256" key="6">
    <source>
        <dbReference type="ARBA" id="ARBA00022702"/>
    </source>
</evidence>
<dbReference type="AlphaFoldDB" id="A0A8C3DZ88"/>
<gene>
    <name evidence="10" type="primary">GAL</name>
</gene>